<protein>
    <submittedName>
        <fullName evidence="2">Uncharacterized protein</fullName>
    </submittedName>
</protein>
<gene>
    <name evidence="2" type="primary">NCL1_54228</name>
    <name evidence="2" type="ORF">TNCV_4693741</name>
</gene>
<accession>A0A8X7BHJ6</accession>
<reference evidence="2" key="1">
    <citation type="submission" date="2020-08" db="EMBL/GenBank/DDBJ databases">
        <title>Multicomponent nature underlies the extraordinary mechanical properties of spider dragline silk.</title>
        <authorList>
            <person name="Kono N."/>
            <person name="Nakamura H."/>
            <person name="Mori M."/>
            <person name="Yoshida Y."/>
            <person name="Ohtoshi R."/>
            <person name="Malay A.D."/>
            <person name="Moran D.A.P."/>
            <person name="Tomita M."/>
            <person name="Numata K."/>
            <person name="Arakawa K."/>
        </authorList>
    </citation>
    <scope>NUCLEOTIDE SEQUENCE</scope>
</reference>
<feature type="region of interest" description="Disordered" evidence="1">
    <location>
        <begin position="95"/>
        <end position="116"/>
    </location>
</feature>
<evidence type="ECO:0000256" key="1">
    <source>
        <dbReference type="SAM" id="MobiDB-lite"/>
    </source>
</evidence>
<dbReference type="AlphaFoldDB" id="A0A8X7BHJ6"/>
<evidence type="ECO:0000313" key="2">
    <source>
        <dbReference type="EMBL" id="GFY31530.1"/>
    </source>
</evidence>
<sequence>MNFLLPVAGVKPIPIRLGGALSHLTRCSIIEWCWNPHTVYLIPAGTCYILSTAQKTVFGLYIIPENILLQLIENGFNLGDFRKMKRYDQKTYKLPPPTPAQVPAERNKRHLEEQPGPSLDHFEIVSAIEQQETPIDLTMPRLKKKVKRATGFKVIKPLDLSVHNY</sequence>
<dbReference type="EMBL" id="BMAU01021399">
    <property type="protein sequence ID" value="GFY31530.1"/>
    <property type="molecule type" value="Genomic_DNA"/>
</dbReference>
<proteinExistence type="predicted"/>
<comment type="caution">
    <text evidence="2">The sequence shown here is derived from an EMBL/GenBank/DDBJ whole genome shotgun (WGS) entry which is preliminary data.</text>
</comment>
<keyword evidence="3" id="KW-1185">Reference proteome</keyword>
<dbReference type="Proteomes" id="UP000887159">
    <property type="component" value="Unassembled WGS sequence"/>
</dbReference>
<name>A0A8X7BHJ6_TRICX</name>
<evidence type="ECO:0000313" key="3">
    <source>
        <dbReference type="Proteomes" id="UP000887159"/>
    </source>
</evidence>
<organism evidence="2 3">
    <name type="scientific">Trichonephila clavipes</name>
    <name type="common">Golden silk orbweaver</name>
    <name type="synonym">Nephila clavipes</name>
    <dbReference type="NCBI Taxonomy" id="2585209"/>
    <lineage>
        <taxon>Eukaryota</taxon>
        <taxon>Metazoa</taxon>
        <taxon>Ecdysozoa</taxon>
        <taxon>Arthropoda</taxon>
        <taxon>Chelicerata</taxon>
        <taxon>Arachnida</taxon>
        <taxon>Araneae</taxon>
        <taxon>Araneomorphae</taxon>
        <taxon>Entelegynae</taxon>
        <taxon>Araneoidea</taxon>
        <taxon>Nephilidae</taxon>
        <taxon>Trichonephila</taxon>
    </lineage>
</organism>